<name>A0AAV9JZ60_9PEZI</name>
<dbReference type="GO" id="GO:1990961">
    <property type="term" value="P:xenobiotic detoxification by transmembrane export across the plasma membrane"/>
    <property type="evidence" value="ECO:0007669"/>
    <property type="project" value="TreeGrafter"/>
</dbReference>
<keyword evidence="3 5" id="KW-1133">Transmembrane helix</keyword>
<gene>
    <name evidence="7" type="ORF">LTR36_005226</name>
</gene>
<dbReference type="InterPro" id="IPR020846">
    <property type="entry name" value="MFS_dom"/>
</dbReference>
<evidence type="ECO:0000256" key="5">
    <source>
        <dbReference type="SAM" id="Phobius"/>
    </source>
</evidence>
<organism evidence="7 8">
    <name type="scientific">Oleoguttula mirabilis</name>
    <dbReference type="NCBI Taxonomy" id="1507867"/>
    <lineage>
        <taxon>Eukaryota</taxon>
        <taxon>Fungi</taxon>
        <taxon>Dikarya</taxon>
        <taxon>Ascomycota</taxon>
        <taxon>Pezizomycotina</taxon>
        <taxon>Dothideomycetes</taxon>
        <taxon>Dothideomycetidae</taxon>
        <taxon>Mycosphaerellales</taxon>
        <taxon>Teratosphaeriaceae</taxon>
        <taxon>Oleoguttula</taxon>
    </lineage>
</organism>
<dbReference type="PANTHER" id="PTHR23502:SF23">
    <property type="entry name" value="FLUCONAZOLE RESISTANCE PROTEIN 1"/>
    <property type="match status" value="1"/>
</dbReference>
<dbReference type="Proteomes" id="UP001324427">
    <property type="component" value="Unassembled WGS sequence"/>
</dbReference>
<dbReference type="InterPro" id="IPR036259">
    <property type="entry name" value="MFS_trans_sf"/>
</dbReference>
<dbReference type="EMBL" id="JAVFHQ010000003">
    <property type="protein sequence ID" value="KAK4549925.1"/>
    <property type="molecule type" value="Genomic_DNA"/>
</dbReference>
<dbReference type="SUPFAM" id="SSF103473">
    <property type="entry name" value="MFS general substrate transporter"/>
    <property type="match status" value="1"/>
</dbReference>
<feature type="transmembrane region" description="Helical" evidence="5">
    <location>
        <begin position="519"/>
        <end position="544"/>
    </location>
</feature>
<proteinExistence type="predicted"/>
<feature type="transmembrane region" description="Helical" evidence="5">
    <location>
        <begin position="297"/>
        <end position="324"/>
    </location>
</feature>
<dbReference type="CDD" id="cd17323">
    <property type="entry name" value="MFS_Tpo1_MDR_like"/>
    <property type="match status" value="1"/>
</dbReference>
<protein>
    <recommendedName>
        <fullName evidence="6">Major facilitator superfamily (MFS) profile domain-containing protein</fullName>
    </recommendedName>
</protein>
<dbReference type="Gene3D" id="1.20.1250.20">
    <property type="entry name" value="MFS general substrate transporter like domains"/>
    <property type="match status" value="1"/>
</dbReference>
<keyword evidence="8" id="KW-1185">Reference proteome</keyword>
<evidence type="ECO:0000313" key="8">
    <source>
        <dbReference type="Proteomes" id="UP001324427"/>
    </source>
</evidence>
<keyword evidence="4 5" id="KW-0472">Membrane</keyword>
<reference evidence="7 8" key="1">
    <citation type="submission" date="2021-11" db="EMBL/GenBank/DDBJ databases">
        <title>Black yeast isolated from Biological Soil Crust.</title>
        <authorList>
            <person name="Kurbessoian T."/>
        </authorList>
    </citation>
    <scope>NUCLEOTIDE SEQUENCE [LARGE SCALE GENOMIC DNA]</scope>
    <source>
        <strain evidence="7 8">CCFEE 5522</strain>
    </source>
</reference>
<dbReference type="PANTHER" id="PTHR23502">
    <property type="entry name" value="MAJOR FACILITATOR SUPERFAMILY"/>
    <property type="match status" value="1"/>
</dbReference>
<keyword evidence="2 5" id="KW-0812">Transmembrane</keyword>
<feature type="transmembrane region" description="Helical" evidence="5">
    <location>
        <begin position="447"/>
        <end position="471"/>
    </location>
</feature>
<feature type="transmembrane region" description="Helical" evidence="5">
    <location>
        <begin position="491"/>
        <end position="512"/>
    </location>
</feature>
<feature type="transmembrane region" description="Helical" evidence="5">
    <location>
        <begin position="170"/>
        <end position="190"/>
    </location>
</feature>
<evidence type="ECO:0000313" key="7">
    <source>
        <dbReference type="EMBL" id="KAK4549925.1"/>
    </source>
</evidence>
<dbReference type="GO" id="GO:0005886">
    <property type="term" value="C:plasma membrane"/>
    <property type="evidence" value="ECO:0007669"/>
    <property type="project" value="TreeGrafter"/>
</dbReference>
<feature type="domain" description="Major facilitator superfamily (MFS) profile" evidence="6">
    <location>
        <begin position="172"/>
        <end position="612"/>
    </location>
</feature>
<comment type="caution">
    <text evidence="7">The sequence shown here is derived from an EMBL/GenBank/DDBJ whole genome shotgun (WGS) entry which is preliminary data.</text>
</comment>
<evidence type="ECO:0000256" key="1">
    <source>
        <dbReference type="ARBA" id="ARBA00004141"/>
    </source>
</evidence>
<evidence type="ECO:0000259" key="6">
    <source>
        <dbReference type="PROSITE" id="PS50850"/>
    </source>
</evidence>
<feature type="transmembrane region" description="Helical" evidence="5">
    <location>
        <begin position="240"/>
        <end position="258"/>
    </location>
</feature>
<evidence type="ECO:0000256" key="3">
    <source>
        <dbReference type="ARBA" id="ARBA00022989"/>
    </source>
</evidence>
<feature type="transmembrane region" description="Helical" evidence="5">
    <location>
        <begin position="210"/>
        <end position="228"/>
    </location>
</feature>
<dbReference type="Pfam" id="PF07690">
    <property type="entry name" value="MFS_1"/>
    <property type="match status" value="1"/>
</dbReference>
<dbReference type="InterPro" id="IPR011701">
    <property type="entry name" value="MFS"/>
</dbReference>
<dbReference type="PROSITE" id="PS50850">
    <property type="entry name" value="MFS"/>
    <property type="match status" value="1"/>
</dbReference>
<evidence type="ECO:0000256" key="2">
    <source>
        <dbReference type="ARBA" id="ARBA00022692"/>
    </source>
</evidence>
<accession>A0AAV9JZ60</accession>
<dbReference type="GO" id="GO:0015244">
    <property type="term" value="F:fluconazole transmembrane transporter activity"/>
    <property type="evidence" value="ECO:0007669"/>
    <property type="project" value="TreeGrafter"/>
</dbReference>
<comment type="subcellular location">
    <subcellularLocation>
        <location evidence="1">Membrane</location>
        <topology evidence="1">Multi-pass membrane protein</topology>
    </subcellularLocation>
</comment>
<sequence length="621" mass="68954">MAAALLRETAIGQIIRYVTKARLLKYPEEKPGFILPSCYDLTSHFLEKQATQIIETSSILPTPATERTLEEVTEQQEEALYEDLEKQETVIEDDFARRRSAAVIVHRTKTREETLPFSAERFDVEQAAVVSRSISLPIQPAVTNRGEILVDWYTTDDPSNPQNWAPNKKYLSAFIICIYTFAVYSGSAIYTPSEGGVMLAFGVSTPIADSGLALYVLGYGCGPLLFSPLSEIPRFGRNPVYVATFGLFVILCIPTALVKNIGGLLFLRFLQGFFGSPCLATGPATMQDIFSLIKFPYILAVWTSFSYCGPAVGPVLAGFAVPVLGWRWSLWEMLIISGPIWVLMALCMPETSADNILYRRAACLRALTGNDRLRSQSEIAQGQVAFATILRQALIKPIEISILDPAVLFVNSVPPLWTTDLTDMTPQYYSFFEAFPLVYSEIYHFNLGLLATSFLCILVSCILGVSTYTAYLWFYLEPDIKKNGLRVQESWLRPAMIAVFMPTVGLFIFAWTSRSDIHWIASIIGITIYAFGVFIILQCIFVYIPMSYPQYAASLFAGNDFCRSALACGAIMFARPLYINLGIGRGVTVLAGCSTLGIAGMFFLYFYGAKLRAKSKFTVKG</sequence>
<feature type="transmembrane region" description="Helical" evidence="5">
    <location>
        <begin position="587"/>
        <end position="607"/>
    </location>
</feature>
<dbReference type="AlphaFoldDB" id="A0AAV9JZ60"/>
<evidence type="ECO:0000256" key="4">
    <source>
        <dbReference type="ARBA" id="ARBA00023136"/>
    </source>
</evidence>